<dbReference type="Proteomes" id="UP001066276">
    <property type="component" value="Chromosome 5"/>
</dbReference>
<sequence length="116" mass="12812">MGIASLLLQDRILDMQMYIFVPLICQEHEESIMAGRESAMQVLCAGLQEHVTGSAYREHDESAVYQPAGAARLAQITGRVRGAAVSLSSVCQCSEKRAHTTSETLKECRLPREYLV</sequence>
<name>A0AAV7S6W4_PLEWA</name>
<gene>
    <name evidence="1" type="ORF">NDU88_011941</name>
</gene>
<reference evidence="1" key="1">
    <citation type="journal article" date="2022" name="bioRxiv">
        <title>Sequencing and chromosome-scale assembly of the giantPleurodeles waltlgenome.</title>
        <authorList>
            <person name="Brown T."/>
            <person name="Elewa A."/>
            <person name="Iarovenko S."/>
            <person name="Subramanian E."/>
            <person name="Araus A.J."/>
            <person name="Petzold A."/>
            <person name="Susuki M."/>
            <person name="Suzuki K.-i.T."/>
            <person name="Hayashi T."/>
            <person name="Toyoda A."/>
            <person name="Oliveira C."/>
            <person name="Osipova E."/>
            <person name="Leigh N.D."/>
            <person name="Simon A."/>
            <person name="Yun M.H."/>
        </authorList>
    </citation>
    <scope>NUCLEOTIDE SEQUENCE</scope>
    <source>
        <strain evidence="1">20211129_DDA</strain>
        <tissue evidence="1">Liver</tissue>
    </source>
</reference>
<proteinExistence type="predicted"/>
<keyword evidence="2" id="KW-1185">Reference proteome</keyword>
<organism evidence="1 2">
    <name type="scientific">Pleurodeles waltl</name>
    <name type="common">Iberian ribbed newt</name>
    <dbReference type="NCBI Taxonomy" id="8319"/>
    <lineage>
        <taxon>Eukaryota</taxon>
        <taxon>Metazoa</taxon>
        <taxon>Chordata</taxon>
        <taxon>Craniata</taxon>
        <taxon>Vertebrata</taxon>
        <taxon>Euteleostomi</taxon>
        <taxon>Amphibia</taxon>
        <taxon>Batrachia</taxon>
        <taxon>Caudata</taxon>
        <taxon>Salamandroidea</taxon>
        <taxon>Salamandridae</taxon>
        <taxon>Pleurodelinae</taxon>
        <taxon>Pleurodeles</taxon>
    </lineage>
</organism>
<evidence type="ECO:0000313" key="1">
    <source>
        <dbReference type="EMBL" id="KAJ1159274.1"/>
    </source>
</evidence>
<dbReference type="AlphaFoldDB" id="A0AAV7S6W4"/>
<dbReference type="EMBL" id="JANPWB010000009">
    <property type="protein sequence ID" value="KAJ1159274.1"/>
    <property type="molecule type" value="Genomic_DNA"/>
</dbReference>
<protein>
    <submittedName>
        <fullName evidence="1">Uncharacterized protein</fullName>
    </submittedName>
</protein>
<evidence type="ECO:0000313" key="2">
    <source>
        <dbReference type="Proteomes" id="UP001066276"/>
    </source>
</evidence>
<accession>A0AAV7S6W4</accession>
<comment type="caution">
    <text evidence="1">The sequence shown here is derived from an EMBL/GenBank/DDBJ whole genome shotgun (WGS) entry which is preliminary data.</text>
</comment>